<keyword evidence="6" id="KW-0472">Membrane</keyword>
<evidence type="ECO:0000256" key="4">
    <source>
        <dbReference type="ARBA" id="ARBA00022989"/>
    </source>
</evidence>
<reference evidence="8" key="1">
    <citation type="submission" date="2021-03" db="EMBL/GenBank/DDBJ databases">
        <title>novel species isolated from a fishpond in China.</title>
        <authorList>
            <person name="Lu H."/>
            <person name="Cai Z."/>
        </authorList>
    </citation>
    <scope>NUCLEOTIDE SEQUENCE</scope>
    <source>
        <strain evidence="8">JCM 30855</strain>
    </source>
</reference>
<gene>
    <name evidence="8" type="ORF">J0A66_05550</name>
</gene>
<dbReference type="SUPFAM" id="SSF52540">
    <property type="entry name" value="P-loop containing nucleoside triphosphate hydrolases"/>
    <property type="match status" value="1"/>
</dbReference>
<proteinExistence type="predicted"/>
<dbReference type="InterPro" id="IPR005331">
    <property type="entry name" value="Sulfotransferase"/>
</dbReference>
<organism evidence="8 9">
    <name type="scientific">Bowmanella dokdonensis</name>
    <dbReference type="NCBI Taxonomy" id="751969"/>
    <lineage>
        <taxon>Bacteria</taxon>
        <taxon>Pseudomonadati</taxon>
        <taxon>Pseudomonadota</taxon>
        <taxon>Gammaproteobacteria</taxon>
        <taxon>Alteromonadales</taxon>
        <taxon>Alteromonadaceae</taxon>
        <taxon>Bowmanella</taxon>
    </lineage>
</organism>
<evidence type="ECO:0000256" key="5">
    <source>
        <dbReference type="ARBA" id="ARBA00023034"/>
    </source>
</evidence>
<evidence type="ECO:0000313" key="9">
    <source>
        <dbReference type="Proteomes" id="UP000664654"/>
    </source>
</evidence>
<evidence type="ECO:0000313" key="8">
    <source>
        <dbReference type="EMBL" id="MBN7824689.1"/>
    </source>
</evidence>
<evidence type="ECO:0000256" key="2">
    <source>
        <dbReference type="ARBA" id="ARBA00022679"/>
    </source>
</evidence>
<dbReference type="Gene3D" id="3.40.50.300">
    <property type="entry name" value="P-loop containing nucleotide triphosphate hydrolases"/>
    <property type="match status" value="1"/>
</dbReference>
<dbReference type="AlphaFoldDB" id="A0A939DL29"/>
<keyword evidence="4" id="KW-1133">Transmembrane helix</keyword>
<keyword evidence="9" id="KW-1185">Reference proteome</keyword>
<sequence>MISHRHQCIFIHIPKCAGTSIETALGHFNGHKGREGQDHRSIRMLQQPLPLSKAVRNMENLKDVLRRVRDRYRNPANPNNALTVDPNQYQEYFKFTLVRNPWARAYSWYKNAMRDPIHQRSYGIDPDLAFSAFLHRFAGRGFLRPQTYWLKDFSGNIPMDYVGRFETLQDDFMVIAGKLGLPPSILPHRIRGENSDYRQAYCDRTIELVARHYQEEIQLFGYQFE</sequence>
<evidence type="ECO:0000256" key="3">
    <source>
        <dbReference type="ARBA" id="ARBA00022692"/>
    </source>
</evidence>
<accession>A0A939DL29</accession>
<keyword evidence="2" id="KW-0808">Transferase</keyword>
<dbReference type="PANTHER" id="PTHR12137">
    <property type="entry name" value="CARBOHYDRATE SULFOTRANSFERASE"/>
    <property type="match status" value="1"/>
</dbReference>
<comment type="caution">
    <text evidence="8">The sequence shown here is derived from an EMBL/GenBank/DDBJ whole genome shotgun (WGS) entry which is preliminary data.</text>
</comment>
<evidence type="ECO:0000256" key="6">
    <source>
        <dbReference type="ARBA" id="ARBA00023136"/>
    </source>
</evidence>
<keyword evidence="5" id="KW-0333">Golgi apparatus</keyword>
<evidence type="ECO:0000256" key="1">
    <source>
        <dbReference type="ARBA" id="ARBA00004323"/>
    </source>
</evidence>
<dbReference type="GO" id="GO:0016051">
    <property type="term" value="P:carbohydrate biosynthetic process"/>
    <property type="evidence" value="ECO:0007669"/>
    <property type="project" value="InterPro"/>
</dbReference>
<dbReference type="RefSeq" id="WP_206572782.1">
    <property type="nucleotide sequence ID" value="NZ_JAFKCV010000002.1"/>
</dbReference>
<dbReference type="GO" id="GO:0016020">
    <property type="term" value="C:membrane"/>
    <property type="evidence" value="ECO:0007669"/>
    <property type="project" value="InterPro"/>
</dbReference>
<name>A0A939DL29_9ALTE</name>
<evidence type="ECO:0000256" key="7">
    <source>
        <dbReference type="ARBA" id="ARBA00023180"/>
    </source>
</evidence>
<dbReference type="Pfam" id="PF03567">
    <property type="entry name" value="Sulfotransfer_2"/>
    <property type="match status" value="1"/>
</dbReference>
<dbReference type="InterPro" id="IPR027417">
    <property type="entry name" value="P-loop_NTPase"/>
</dbReference>
<dbReference type="Proteomes" id="UP000664654">
    <property type="component" value="Unassembled WGS sequence"/>
</dbReference>
<dbReference type="EMBL" id="JAFKCV010000002">
    <property type="protein sequence ID" value="MBN7824689.1"/>
    <property type="molecule type" value="Genomic_DNA"/>
</dbReference>
<dbReference type="PANTHER" id="PTHR12137:SF54">
    <property type="entry name" value="CARBOHYDRATE SULFOTRANSFERASE"/>
    <property type="match status" value="1"/>
</dbReference>
<dbReference type="GO" id="GO:0008146">
    <property type="term" value="F:sulfotransferase activity"/>
    <property type="evidence" value="ECO:0007669"/>
    <property type="project" value="InterPro"/>
</dbReference>
<protein>
    <submittedName>
        <fullName evidence="8">Sulfotransferase family 2 domain-containing protein</fullName>
    </submittedName>
</protein>
<keyword evidence="7" id="KW-0325">Glycoprotein</keyword>
<comment type="subcellular location">
    <subcellularLocation>
        <location evidence="1">Golgi apparatus membrane</location>
        <topology evidence="1">Single-pass type II membrane protein</topology>
    </subcellularLocation>
</comment>
<dbReference type="InterPro" id="IPR018011">
    <property type="entry name" value="Carb_sulfotrans_8-10"/>
</dbReference>
<keyword evidence="3" id="KW-0812">Transmembrane</keyword>